<dbReference type="PANTHER" id="PTHR41248:SF1">
    <property type="entry name" value="NORD PROTEIN"/>
    <property type="match status" value="1"/>
</dbReference>
<organism evidence="3 4">
    <name type="scientific">Amphritea atlantica</name>
    <dbReference type="NCBI Taxonomy" id="355243"/>
    <lineage>
        <taxon>Bacteria</taxon>
        <taxon>Pseudomonadati</taxon>
        <taxon>Pseudomonadota</taxon>
        <taxon>Gammaproteobacteria</taxon>
        <taxon>Oceanospirillales</taxon>
        <taxon>Oceanospirillaceae</taxon>
        <taxon>Amphritea</taxon>
    </lineage>
</organism>
<sequence length="621" mass="69993">MEERVGQLWDRFITRMAHQGHPQAAVKLDQVSGPLGVFYRALGGNSALRISATTATLHQARRSWLHRVAGTGRKAELAWQDESCLYLPACLDLFAEPQLNRDLYFWLAALAGTPIAAETLPDTSWIVESQQRTCQALQRYQGLRQRYQRLVKAYIALRPAPASLKYDAAAQERAIQQALKVPGSVTELPDGKYAPAPVALWLHPDAPRCGGQAADGEISDRQASQGETRQAEQRRRQAERVDKPDEQGATLGVRHEADLFSFAEFIKMDRSTDEEDNPDQAESIANDIDKMSVTQDNSTVASRIKFDLDLPSAQEDDIPLSEGILYPEWDYKKSRLLSDYCRIIPMRSRHAVDAELPQHLQKPARRLRRQFESLSLSPQWIRGQYEGDKLNLDAYLDYRGSVANNPSGYTGDPRLYCQKRPLVRDIASLLLADLSLSTDAWVNNEQQVIDVIRDSVHLFAESLHASGDQFAIHGFSSRRRQHVRFNCIKDFNETYDAGIRGRIADMSPGFYTRMGAAIRHATELLSHQSAEKKLLLLLTDGKPNDLDRYEGRHGVEDTRKAIQQARSQGLIPFCITIDADASQYLPYLFGVQGYTVIRQAEQLPKRLPQLYMTLTGKLYAG</sequence>
<dbReference type="Pfam" id="PF00092">
    <property type="entry name" value="VWA"/>
    <property type="match status" value="1"/>
</dbReference>
<dbReference type="PROSITE" id="PS50234">
    <property type="entry name" value="VWFA"/>
    <property type="match status" value="1"/>
</dbReference>
<dbReference type="Gene3D" id="3.40.50.410">
    <property type="entry name" value="von Willebrand factor, type A domain"/>
    <property type="match status" value="1"/>
</dbReference>
<dbReference type="InterPro" id="IPR002035">
    <property type="entry name" value="VWF_A"/>
</dbReference>
<reference evidence="3" key="1">
    <citation type="submission" date="2021-04" db="EMBL/GenBank/DDBJ databases">
        <title>Oceanospirillales bacteria with DddD are important DMSP degraders in coastal seawater.</title>
        <authorList>
            <person name="Liu J."/>
        </authorList>
    </citation>
    <scope>NUCLEOTIDE SEQUENCE</scope>
    <source>
        <strain evidence="3">GY6</strain>
    </source>
</reference>
<protein>
    <submittedName>
        <fullName evidence="3">VWA domain-containing protein</fullName>
    </submittedName>
</protein>
<gene>
    <name evidence="3" type="ORF">KDX31_00270</name>
</gene>
<evidence type="ECO:0000259" key="2">
    <source>
        <dbReference type="PROSITE" id="PS50234"/>
    </source>
</evidence>
<keyword evidence="4" id="KW-1185">Reference proteome</keyword>
<name>A0ABY5GUQ9_9GAMM</name>
<evidence type="ECO:0000313" key="4">
    <source>
        <dbReference type="Proteomes" id="UP001059950"/>
    </source>
</evidence>
<dbReference type="CDD" id="cd01454">
    <property type="entry name" value="vWA_norD_type"/>
    <property type="match status" value="1"/>
</dbReference>
<dbReference type="EMBL" id="CP073344">
    <property type="protein sequence ID" value="UTW03524.1"/>
    <property type="molecule type" value="Genomic_DNA"/>
</dbReference>
<dbReference type="SUPFAM" id="SSF53300">
    <property type="entry name" value="vWA-like"/>
    <property type="match status" value="1"/>
</dbReference>
<proteinExistence type="predicted"/>
<feature type="region of interest" description="Disordered" evidence="1">
    <location>
        <begin position="210"/>
        <end position="253"/>
    </location>
</feature>
<dbReference type="Proteomes" id="UP001059950">
    <property type="component" value="Chromosome"/>
</dbReference>
<accession>A0ABY5GUQ9</accession>
<dbReference type="PANTHER" id="PTHR41248">
    <property type="entry name" value="NORD PROTEIN"/>
    <property type="match status" value="1"/>
</dbReference>
<feature type="domain" description="VWFA" evidence="2">
    <location>
        <begin position="425"/>
        <end position="614"/>
    </location>
</feature>
<dbReference type="InterPro" id="IPR036465">
    <property type="entry name" value="vWFA_dom_sf"/>
</dbReference>
<evidence type="ECO:0000256" key="1">
    <source>
        <dbReference type="SAM" id="MobiDB-lite"/>
    </source>
</evidence>
<dbReference type="SMART" id="SM00327">
    <property type="entry name" value="VWA"/>
    <property type="match status" value="1"/>
</dbReference>
<feature type="compositionally biased region" description="Basic and acidic residues" evidence="1">
    <location>
        <begin position="229"/>
        <end position="246"/>
    </location>
</feature>
<evidence type="ECO:0000313" key="3">
    <source>
        <dbReference type="EMBL" id="UTW03524.1"/>
    </source>
</evidence>
<dbReference type="InterPro" id="IPR051928">
    <property type="entry name" value="NorD/CobT"/>
</dbReference>